<dbReference type="PANTHER" id="PTHR30511">
    <property type="entry name" value="ALANINE RACEMASE"/>
    <property type="match status" value="1"/>
</dbReference>
<feature type="domain" description="Alanine racemase C-terminal" evidence="7">
    <location>
        <begin position="235"/>
        <end position="375"/>
    </location>
</feature>
<feature type="active site" description="Proton acceptor; specific for L-alanine" evidence="4">
    <location>
        <position position="256"/>
    </location>
</feature>
<dbReference type="InterPro" id="IPR001608">
    <property type="entry name" value="Ala_racemase_N"/>
</dbReference>
<dbReference type="GO" id="GO:0030170">
    <property type="term" value="F:pyridoxal phosphate binding"/>
    <property type="evidence" value="ECO:0007669"/>
    <property type="project" value="UniProtKB-UniRule"/>
</dbReference>
<dbReference type="PANTHER" id="PTHR30511:SF0">
    <property type="entry name" value="ALANINE RACEMASE, CATABOLIC-RELATED"/>
    <property type="match status" value="1"/>
</dbReference>
<dbReference type="Proteomes" id="UP000229966">
    <property type="component" value="Unassembled WGS sequence"/>
</dbReference>
<dbReference type="EC" id="5.1.1.1" evidence="4"/>
<dbReference type="SUPFAM" id="SSF50621">
    <property type="entry name" value="Alanine racemase C-terminal domain-like"/>
    <property type="match status" value="1"/>
</dbReference>
<dbReference type="InterPro" id="IPR011079">
    <property type="entry name" value="Ala_racemase_C"/>
</dbReference>
<keyword evidence="3 4" id="KW-0413">Isomerase</keyword>
<dbReference type="NCBIfam" id="TIGR00492">
    <property type="entry name" value="alr"/>
    <property type="match status" value="1"/>
</dbReference>
<evidence type="ECO:0000313" key="8">
    <source>
        <dbReference type="EMBL" id="PIV25432.1"/>
    </source>
</evidence>
<accession>A0A2M7CIG1</accession>
<comment type="cofactor">
    <cofactor evidence="1 4 5">
        <name>pyridoxal 5'-phosphate</name>
        <dbReference type="ChEBI" id="CHEBI:597326"/>
    </cofactor>
</comment>
<comment type="catalytic activity">
    <reaction evidence="4">
        <text>L-alanine = D-alanine</text>
        <dbReference type="Rhea" id="RHEA:20249"/>
        <dbReference type="ChEBI" id="CHEBI:57416"/>
        <dbReference type="ChEBI" id="CHEBI:57972"/>
        <dbReference type="EC" id="5.1.1.1"/>
    </reaction>
</comment>
<dbReference type="InterPro" id="IPR029066">
    <property type="entry name" value="PLP-binding_barrel"/>
</dbReference>
<dbReference type="InterPro" id="IPR020622">
    <property type="entry name" value="Ala_racemase_pyridoxalP-BS"/>
</dbReference>
<dbReference type="UniPathway" id="UPA00042">
    <property type="reaction ID" value="UER00497"/>
</dbReference>
<organism evidence="8 9">
    <name type="scientific">Candidatus Berkelbacteria bacterium CG03_land_8_20_14_0_80_40_36</name>
    <dbReference type="NCBI Taxonomy" id="1974509"/>
    <lineage>
        <taxon>Bacteria</taxon>
        <taxon>Candidatus Berkelbacteria</taxon>
    </lineage>
</organism>
<dbReference type="PROSITE" id="PS00395">
    <property type="entry name" value="ALANINE_RACEMASE"/>
    <property type="match status" value="1"/>
</dbReference>
<evidence type="ECO:0000256" key="1">
    <source>
        <dbReference type="ARBA" id="ARBA00001933"/>
    </source>
</evidence>
<dbReference type="InterPro" id="IPR009006">
    <property type="entry name" value="Ala_racemase/Decarboxylase_C"/>
</dbReference>
<comment type="similarity">
    <text evidence="4">Belongs to the alanine racemase family.</text>
</comment>
<feature type="modified residue" description="N6-(pyridoxal phosphate)lysine" evidence="4 5">
    <location>
        <position position="35"/>
    </location>
</feature>
<comment type="caution">
    <text evidence="8">The sequence shown here is derived from an EMBL/GenBank/DDBJ whole genome shotgun (WGS) entry which is preliminary data.</text>
</comment>
<feature type="binding site" evidence="4 6">
    <location>
        <position position="133"/>
    </location>
    <ligand>
        <name>substrate</name>
    </ligand>
</feature>
<evidence type="ECO:0000256" key="6">
    <source>
        <dbReference type="PIRSR" id="PIRSR600821-52"/>
    </source>
</evidence>
<dbReference type="Gene3D" id="3.20.20.10">
    <property type="entry name" value="Alanine racemase"/>
    <property type="match status" value="1"/>
</dbReference>
<dbReference type="CDD" id="cd00430">
    <property type="entry name" value="PLPDE_III_AR"/>
    <property type="match status" value="1"/>
</dbReference>
<comment type="pathway">
    <text evidence="4">Amino-acid biosynthesis; D-alanine biosynthesis; D-alanine from L-alanine: step 1/1.</text>
</comment>
<comment type="function">
    <text evidence="4">Catalyzes the interconversion of L-alanine and D-alanine. May also act on other amino acids.</text>
</comment>
<dbReference type="GO" id="GO:0005829">
    <property type="term" value="C:cytosol"/>
    <property type="evidence" value="ECO:0007669"/>
    <property type="project" value="TreeGrafter"/>
</dbReference>
<dbReference type="AlphaFoldDB" id="A0A2M7CIG1"/>
<dbReference type="PRINTS" id="PR00992">
    <property type="entry name" value="ALARACEMASE"/>
</dbReference>
<evidence type="ECO:0000256" key="4">
    <source>
        <dbReference type="HAMAP-Rule" id="MF_01201"/>
    </source>
</evidence>
<evidence type="ECO:0000313" key="9">
    <source>
        <dbReference type="Proteomes" id="UP000229966"/>
    </source>
</evidence>
<proteinExistence type="inferred from homology"/>
<protein>
    <recommendedName>
        <fullName evidence="4">Alanine racemase</fullName>
        <ecNumber evidence="4">5.1.1.1</ecNumber>
    </recommendedName>
</protein>
<dbReference type="SMART" id="SM01005">
    <property type="entry name" value="Ala_racemase_C"/>
    <property type="match status" value="1"/>
</dbReference>
<feature type="active site" description="Proton acceptor; specific for D-alanine" evidence="4">
    <location>
        <position position="35"/>
    </location>
</feature>
<dbReference type="Pfam" id="PF00842">
    <property type="entry name" value="Ala_racemase_C"/>
    <property type="match status" value="1"/>
</dbReference>
<evidence type="ECO:0000256" key="2">
    <source>
        <dbReference type="ARBA" id="ARBA00022898"/>
    </source>
</evidence>
<dbReference type="InterPro" id="IPR000821">
    <property type="entry name" value="Ala_racemase"/>
</dbReference>
<name>A0A2M7CIG1_9BACT</name>
<dbReference type="SUPFAM" id="SSF51419">
    <property type="entry name" value="PLP-binding barrel"/>
    <property type="match status" value="1"/>
</dbReference>
<keyword evidence="2 4" id="KW-0663">Pyridoxal phosphate</keyword>
<dbReference type="EMBL" id="PEUM01000045">
    <property type="protein sequence ID" value="PIV25432.1"/>
    <property type="molecule type" value="Genomic_DNA"/>
</dbReference>
<gene>
    <name evidence="8" type="primary">alr</name>
    <name evidence="8" type="ORF">COS38_01655</name>
</gene>
<dbReference type="GO" id="GO:0030632">
    <property type="term" value="P:D-alanine biosynthetic process"/>
    <property type="evidence" value="ECO:0007669"/>
    <property type="project" value="UniProtKB-UniRule"/>
</dbReference>
<dbReference type="HAMAP" id="MF_01201">
    <property type="entry name" value="Ala_racemase"/>
    <property type="match status" value="1"/>
</dbReference>
<feature type="binding site" evidence="4 6">
    <location>
        <position position="303"/>
    </location>
    <ligand>
        <name>substrate</name>
    </ligand>
</feature>
<evidence type="ECO:0000259" key="7">
    <source>
        <dbReference type="SMART" id="SM01005"/>
    </source>
</evidence>
<dbReference type="GO" id="GO:0008784">
    <property type="term" value="F:alanine racemase activity"/>
    <property type="evidence" value="ECO:0007669"/>
    <property type="project" value="UniProtKB-UniRule"/>
</dbReference>
<dbReference type="Gene3D" id="2.40.37.10">
    <property type="entry name" value="Lyase, Ornithine Decarboxylase, Chain A, domain 1"/>
    <property type="match status" value="1"/>
</dbReference>
<evidence type="ECO:0000256" key="3">
    <source>
        <dbReference type="ARBA" id="ARBA00023235"/>
    </source>
</evidence>
<evidence type="ECO:0000256" key="5">
    <source>
        <dbReference type="PIRSR" id="PIRSR600821-50"/>
    </source>
</evidence>
<reference evidence="9" key="1">
    <citation type="submission" date="2017-09" db="EMBL/GenBank/DDBJ databases">
        <title>Depth-based differentiation of microbial function through sediment-hosted aquifers and enrichment of novel symbionts in the deep terrestrial subsurface.</title>
        <authorList>
            <person name="Probst A.J."/>
            <person name="Ladd B."/>
            <person name="Jarett J.K."/>
            <person name="Geller-Mcgrath D.E."/>
            <person name="Sieber C.M.K."/>
            <person name="Emerson J.B."/>
            <person name="Anantharaman K."/>
            <person name="Thomas B.C."/>
            <person name="Malmstrom R."/>
            <person name="Stieglmeier M."/>
            <person name="Klingl A."/>
            <person name="Woyke T."/>
            <person name="Ryan C.M."/>
            <person name="Banfield J.F."/>
        </authorList>
    </citation>
    <scope>NUCLEOTIDE SEQUENCE [LARGE SCALE GENOMIC DNA]</scope>
</reference>
<dbReference type="Pfam" id="PF01168">
    <property type="entry name" value="Ala_racemase_N"/>
    <property type="match status" value="1"/>
</dbReference>
<sequence>MPTSQITINLKKLKANFAKIQDFVGNEVSIMPVIKSNGYGHGLEACAKALVEAGAKWFAVADLGEAEIVRKISRDVAVLILGPVAMSDYGRALSGGFRLMVAGKDGLNFLNTKAEIYGKRASVHLKINTGMNRFGIDPSRAVDYFETIEKLPNIYVEGVYTHLYNSDNLATTKMQWKKFSEVLFDLQRRGFEVPIRHLEASNAILNFDQGFFEIIRPGLLIYGLAGQKEICTEPVLSWKAKIVAIRRVKKGENISYNYFPAKKDLDLAIIGVGYADGYPRSLSGKAEILVSGKRCKTVGNINMNYTFVDISSAMRVSTKMSPQIGDEVILVGRDLVSEPNDLPDEITVADLARWAETNEHEIVSRLPKEAERVYLD</sequence>